<evidence type="ECO:0000313" key="2">
    <source>
        <dbReference type="EMBL" id="SCM81746.1"/>
    </source>
</evidence>
<accession>A0A212LW58</accession>
<reference evidence="2" key="1">
    <citation type="submission" date="2016-08" db="EMBL/GenBank/DDBJ databases">
        <authorList>
            <person name="Seilhamer J.J."/>
        </authorList>
    </citation>
    <scope>NUCLEOTIDE SEQUENCE</scope>
    <source>
        <strain evidence="2">86</strain>
    </source>
</reference>
<dbReference type="NCBIfam" id="TIGR04335">
    <property type="entry name" value="AmmeMemoSam_A"/>
    <property type="match status" value="1"/>
</dbReference>
<evidence type="ECO:0000259" key="1">
    <source>
        <dbReference type="PROSITE" id="PS51112"/>
    </source>
</evidence>
<name>A0A212LW58_9FIRM</name>
<dbReference type="InterPro" id="IPR036071">
    <property type="entry name" value="AMMECR1_dom_sf"/>
</dbReference>
<dbReference type="SUPFAM" id="SSF143447">
    <property type="entry name" value="AMMECR1-like"/>
    <property type="match status" value="1"/>
</dbReference>
<dbReference type="InterPro" id="IPR002733">
    <property type="entry name" value="AMMECR1_domain"/>
</dbReference>
<sequence length="171" mass="18668">MCSPSAPVRLARESLAYYLEHGRLMDKPAELAAELCRRAGVFVSFKKAGQLRGCIGTFASTQPTVAEEIIQNAVSAGTEDPRFNPISPGELADLEVSVDVLEAPEPIESMDMLDPKTYGVIVRKGRRSGLLLPDLEGVDTVAGQVSIAMQKAGIRPEEEIELYRFTVTRYI</sequence>
<protein>
    <recommendedName>
        <fullName evidence="1">AMMECR1 domain-containing protein</fullName>
    </recommendedName>
</protein>
<dbReference type="InterPro" id="IPR027485">
    <property type="entry name" value="AMMECR1_N"/>
</dbReference>
<gene>
    <name evidence="2" type="ORF">KL86SPO_40230</name>
</gene>
<dbReference type="NCBIfam" id="TIGR00296">
    <property type="entry name" value="TIGR00296 family protein"/>
    <property type="match status" value="1"/>
</dbReference>
<organism evidence="2">
    <name type="scientific">uncultured Sporomusa sp</name>
    <dbReference type="NCBI Taxonomy" id="307249"/>
    <lineage>
        <taxon>Bacteria</taxon>
        <taxon>Bacillati</taxon>
        <taxon>Bacillota</taxon>
        <taxon>Negativicutes</taxon>
        <taxon>Selenomonadales</taxon>
        <taxon>Sporomusaceae</taxon>
        <taxon>Sporomusa</taxon>
        <taxon>environmental samples</taxon>
    </lineage>
</organism>
<dbReference type="PANTHER" id="PTHR13016">
    <property type="entry name" value="AMMECR1 HOMOLOG"/>
    <property type="match status" value="1"/>
</dbReference>
<dbReference type="AlphaFoldDB" id="A0A212LW58"/>
<dbReference type="Pfam" id="PF01871">
    <property type="entry name" value="AMMECR1"/>
    <property type="match status" value="1"/>
</dbReference>
<dbReference type="Gene3D" id="3.30.700.20">
    <property type="entry name" value="Hypothetical protein ph0010, domain 1"/>
    <property type="match status" value="1"/>
</dbReference>
<dbReference type="InterPro" id="IPR027623">
    <property type="entry name" value="AmmeMemoSam_A"/>
</dbReference>
<feature type="domain" description="AMMECR1" evidence="1">
    <location>
        <begin position="2"/>
        <end position="171"/>
    </location>
</feature>
<dbReference type="RefSeq" id="WP_288184676.1">
    <property type="nucleotide sequence ID" value="NZ_LT608335.1"/>
</dbReference>
<dbReference type="InterPro" id="IPR023473">
    <property type="entry name" value="AMMECR1"/>
</dbReference>
<dbReference type="PANTHER" id="PTHR13016:SF0">
    <property type="entry name" value="AMME SYNDROME CANDIDATE GENE 1 PROTEIN"/>
    <property type="match status" value="1"/>
</dbReference>
<dbReference type="PROSITE" id="PS51112">
    <property type="entry name" value="AMMECR1"/>
    <property type="match status" value="1"/>
</dbReference>
<dbReference type="EMBL" id="FMJE01000004">
    <property type="protein sequence ID" value="SCM81746.1"/>
    <property type="molecule type" value="Genomic_DNA"/>
</dbReference>
<proteinExistence type="predicted"/>